<organism evidence="1 2">
    <name type="scientific">Pyrobaculum aerophilum (strain ATCC 51768 / DSM 7523 / JCM 9630 / CIP 104966 / NBRC 100827 / IM2)</name>
    <dbReference type="NCBI Taxonomy" id="178306"/>
    <lineage>
        <taxon>Archaea</taxon>
        <taxon>Thermoproteota</taxon>
        <taxon>Thermoprotei</taxon>
        <taxon>Thermoproteales</taxon>
        <taxon>Thermoproteaceae</taxon>
        <taxon>Pyrobaculum</taxon>
    </lineage>
</organism>
<accession>Q8ZW93</accession>
<dbReference type="eggNOG" id="arCOG09789">
    <property type="taxonomic scope" value="Archaea"/>
</dbReference>
<keyword evidence="2" id="KW-1185">Reference proteome</keyword>
<dbReference type="HOGENOM" id="CLU_2784257_0_0_2"/>
<dbReference type="STRING" id="178306.PAE1907"/>
<proteinExistence type="predicted"/>
<evidence type="ECO:0000313" key="1">
    <source>
        <dbReference type="EMBL" id="AAL63809.1"/>
    </source>
</evidence>
<dbReference type="PATRIC" id="fig|178306.9.peg.1413"/>
<dbReference type="Proteomes" id="UP000002439">
    <property type="component" value="Chromosome"/>
</dbReference>
<dbReference type="EnsemblBacteria" id="AAL63809">
    <property type="protein sequence ID" value="AAL63809"/>
    <property type="gene ID" value="PAE1907"/>
</dbReference>
<dbReference type="KEGG" id="pai:PAE1907"/>
<protein>
    <submittedName>
        <fullName evidence="1">Conserved within P. aerophilum</fullName>
    </submittedName>
</protein>
<name>Q8ZW93_PYRAE</name>
<dbReference type="AlphaFoldDB" id="Q8ZW93"/>
<dbReference type="EMBL" id="AE009441">
    <property type="protein sequence ID" value="AAL63809.1"/>
    <property type="molecule type" value="Genomic_DNA"/>
</dbReference>
<sequence length="68" mass="7234">MRASDVKIYRAMGFGTDKIAVGKLSVKNGVSASGYGLVVRPSEWVMVSKCPDNTYILSSPGLSPDAVR</sequence>
<reference evidence="1 2" key="1">
    <citation type="journal article" date="2002" name="Proc. Natl. Acad. Sci. U.S.A.">
        <title>Genome sequence of the hyperthermophilic crenarchaeon Pyrobaculum aerophilum.</title>
        <authorList>
            <person name="Fitz-Gibbon S.T."/>
            <person name="Ladner H."/>
            <person name="Kim U.J."/>
            <person name="Stetter K.O."/>
            <person name="Simon M.I."/>
            <person name="Miller J.H."/>
        </authorList>
    </citation>
    <scope>NUCLEOTIDE SEQUENCE [LARGE SCALE GENOMIC DNA]</scope>
    <source>
        <strain evidence="2">ATCC 51768 / DSM 7523 / JCM 9630 / CIP 104966 / NBRC 100827 / IM2</strain>
    </source>
</reference>
<dbReference type="InParanoid" id="Q8ZW93"/>
<gene>
    <name evidence="1" type="ordered locus">PAE1907</name>
</gene>
<evidence type="ECO:0000313" key="2">
    <source>
        <dbReference type="Proteomes" id="UP000002439"/>
    </source>
</evidence>